<sequence>MRILALVCAFLLISAPSAHAGGWAVTYLDPAPSIQPSVAHTVGYWVLQHGTHPFVGGDLGRTGLRFKSGADERLFVGVPLGQPAHYAVTFTLPAGSYEVFGTQGVFPDHQLGTLTVPGTFLIKPPDKDKVAFGSDGTWPWEEIAPPIKNLVTAPSSLAPAPAAAVVPEEPASEPAPVWLVGLVVAGAAGLFLALRKRLRPAARR</sequence>
<gene>
    <name evidence="3" type="ORF">C8D87_106408</name>
</gene>
<protein>
    <submittedName>
        <fullName evidence="3">Uncharacterized protein</fullName>
    </submittedName>
</protein>
<dbReference type="RefSeq" id="WP_146771884.1">
    <property type="nucleotide sequence ID" value="NZ_QLTT01000006.1"/>
</dbReference>
<feature type="signal peptide" evidence="2">
    <location>
        <begin position="1"/>
        <end position="20"/>
    </location>
</feature>
<keyword evidence="1" id="KW-1133">Transmembrane helix</keyword>
<keyword evidence="1" id="KW-0472">Membrane</keyword>
<feature type="transmembrane region" description="Helical" evidence="1">
    <location>
        <begin position="175"/>
        <end position="194"/>
    </location>
</feature>
<comment type="caution">
    <text evidence="3">The sequence shown here is derived from an EMBL/GenBank/DDBJ whole genome shotgun (WGS) entry which is preliminary data.</text>
</comment>
<keyword evidence="2" id="KW-0732">Signal</keyword>
<evidence type="ECO:0000256" key="1">
    <source>
        <dbReference type="SAM" id="Phobius"/>
    </source>
</evidence>
<accession>A0ABX9E4N2</accession>
<proteinExistence type="predicted"/>
<name>A0ABX9E4N2_9PSEU</name>
<reference evidence="3 4" key="1">
    <citation type="submission" date="2018-06" db="EMBL/GenBank/DDBJ databases">
        <title>Genomic Encyclopedia of Type Strains, Phase IV (KMG-IV): sequencing the most valuable type-strain genomes for metagenomic binning, comparative biology and taxonomic classification.</title>
        <authorList>
            <person name="Goeker M."/>
        </authorList>
    </citation>
    <scope>NUCLEOTIDE SEQUENCE [LARGE SCALE GENOMIC DNA]</scope>
    <source>
        <strain evidence="3 4">DSM 45479</strain>
    </source>
</reference>
<dbReference type="Proteomes" id="UP000248714">
    <property type="component" value="Unassembled WGS sequence"/>
</dbReference>
<dbReference type="EMBL" id="QLTT01000006">
    <property type="protein sequence ID" value="RAS64004.1"/>
    <property type="molecule type" value="Genomic_DNA"/>
</dbReference>
<keyword evidence="4" id="KW-1185">Reference proteome</keyword>
<organism evidence="3 4">
    <name type="scientific">Lentzea atacamensis</name>
    <dbReference type="NCBI Taxonomy" id="531938"/>
    <lineage>
        <taxon>Bacteria</taxon>
        <taxon>Bacillati</taxon>
        <taxon>Actinomycetota</taxon>
        <taxon>Actinomycetes</taxon>
        <taxon>Pseudonocardiales</taxon>
        <taxon>Pseudonocardiaceae</taxon>
        <taxon>Lentzea</taxon>
    </lineage>
</organism>
<feature type="chain" id="PRO_5046917352" evidence="2">
    <location>
        <begin position="21"/>
        <end position="204"/>
    </location>
</feature>
<evidence type="ECO:0000256" key="2">
    <source>
        <dbReference type="SAM" id="SignalP"/>
    </source>
</evidence>
<keyword evidence="1" id="KW-0812">Transmembrane</keyword>
<evidence type="ECO:0000313" key="3">
    <source>
        <dbReference type="EMBL" id="RAS64004.1"/>
    </source>
</evidence>
<evidence type="ECO:0000313" key="4">
    <source>
        <dbReference type="Proteomes" id="UP000248714"/>
    </source>
</evidence>